<keyword evidence="2" id="KW-1185">Reference proteome</keyword>
<proteinExistence type="predicted"/>
<accession>A0A7X5V4A8</accession>
<dbReference type="RefSeq" id="WP_167203149.1">
    <property type="nucleotide sequence ID" value="NZ_JAASRO010000001.1"/>
</dbReference>
<protein>
    <submittedName>
        <fullName evidence="1">Uncharacterized protein</fullName>
    </submittedName>
</protein>
<reference evidence="1 2" key="1">
    <citation type="submission" date="2020-03" db="EMBL/GenBank/DDBJ databases">
        <title>Sequencing the genomes of 1000 actinobacteria strains.</title>
        <authorList>
            <person name="Klenk H.-P."/>
        </authorList>
    </citation>
    <scope>NUCLEOTIDE SEQUENCE [LARGE SCALE GENOMIC DNA]</scope>
    <source>
        <strain evidence="1 2">DSM 45490</strain>
    </source>
</reference>
<gene>
    <name evidence="1" type="ORF">BJY22_000029</name>
</gene>
<sequence>MTSELEYAQAILDGQQAVTPRWIRIAAFLTRQALEAEIEAYCELLIAPMPFPVRMRSRLAVLHALDQTGFNRMAEYSWNALSRACHHHAYELSPTISELRHLHSKVVDLAAMRAAAAGAPK</sequence>
<dbReference type="AlphaFoldDB" id="A0A7X5V4A8"/>
<dbReference type="EMBL" id="JAASRO010000001">
    <property type="protein sequence ID" value="NIK54312.1"/>
    <property type="molecule type" value="Genomic_DNA"/>
</dbReference>
<comment type="caution">
    <text evidence="1">The sequence shown here is derived from an EMBL/GenBank/DDBJ whole genome shotgun (WGS) entry which is preliminary data.</text>
</comment>
<evidence type="ECO:0000313" key="1">
    <source>
        <dbReference type="EMBL" id="NIK54312.1"/>
    </source>
</evidence>
<name>A0A7X5V4A8_9ACTN</name>
<organism evidence="1 2">
    <name type="scientific">Kribbella shirazensis</name>
    <dbReference type="NCBI Taxonomy" id="1105143"/>
    <lineage>
        <taxon>Bacteria</taxon>
        <taxon>Bacillati</taxon>
        <taxon>Actinomycetota</taxon>
        <taxon>Actinomycetes</taxon>
        <taxon>Propionibacteriales</taxon>
        <taxon>Kribbellaceae</taxon>
        <taxon>Kribbella</taxon>
    </lineage>
</organism>
<evidence type="ECO:0000313" key="2">
    <source>
        <dbReference type="Proteomes" id="UP000555407"/>
    </source>
</evidence>
<dbReference type="Proteomes" id="UP000555407">
    <property type="component" value="Unassembled WGS sequence"/>
</dbReference>